<dbReference type="Pfam" id="PF09694">
    <property type="entry name" value="Gcw_chp"/>
    <property type="match status" value="1"/>
</dbReference>
<dbReference type="InterPro" id="IPR010239">
    <property type="entry name" value="CHP02001"/>
</dbReference>
<evidence type="ECO:0000256" key="1">
    <source>
        <dbReference type="SAM" id="SignalP"/>
    </source>
</evidence>
<evidence type="ECO:0000313" key="2">
    <source>
        <dbReference type="EMBL" id="MBW4360837.1"/>
    </source>
</evidence>
<name>A0ABS6XW11_9FLAO</name>
<gene>
    <name evidence="2" type="ORF">KZH69_10115</name>
</gene>
<accession>A0ABS6XW11</accession>
<dbReference type="Proteomes" id="UP000812031">
    <property type="component" value="Unassembled WGS sequence"/>
</dbReference>
<evidence type="ECO:0000313" key="3">
    <source>
        <dbReference type="Proteomes" id="UP000812031"/>
    </source>
</evidence>
<proteinExistence type="predicted"/>
<sequence length="274" mass="30767">MKKAVVVLALMLTSSFVFAQDTPVAAQDAPESKFAAAVDVVAPYLWRGIKYSSNKVAFQPYASYAFTEKLTVGVWGTTNFSSAADAYNEFDWYVSYQVTPIVKVMLSDYYWPATKNNTSWERSKYFDYSEGSAQTLDLSLLLDFSDKGVPLDFQWNTFVGGNDYKYDADGNATRAFSSYAEAGYTYSWEKPGLDFRPFVGAVVINGGYYGTDEEGNAGFFFSNVGLNVAKEIKFSEKFSLPVFIRYTYNEYGYVKEDDELSHNFISGGMTFTIK</sequence>
<dbReference type="RefSeq" id="WP_219317320.1">
    <property type="nucleotide sequence ID" value="NZ_JAHWYN010000007.1"/>
</dbReference>
<feature type="signal peptide" evidence="1">
    <location>
        <begin position="1"/>
        <end position="19"/>
    </location>
</feature>
<comment type="caution">
    <text evidence="2">The sequence shown here is derived from an EMBL/GenBank/DDBJ whole genome shotgun (WGS) entry which is preliminary data.</text>
</comment>
<dbReference type="EMBL" id="JAHWYN010000007">
    <property type="protein sequence ID" value="MBW4360837.1"/>
    <property type="molecule type" value="Genomic_DNA"/>
</dbReference>
<keyword evidence="1" id="KW-0732">Signal</keyword>
<organism evidence="2 3">
    <name type="scientific">Flavobacterium taihuense</name>
    <dbReference type="NCBI Taxonomy" id="2857508"/>
    <lineage>
        <taxon>Bacteria</taxon>
        <taxon>Pseudomonadati</taxon>
        <taxon>Bacteroidota</taxon>
        <taxon>Flavobacteriia</taxon>
        <taxon>Flavobacteriales</taxon>
        <taxon>Flavobacteriaceae</taxon>
        <taxon>Flavobacterium</taxon>
    </lineage>
</organism>
<reference evidence="2 3" key="1">
    <citation type="submission" date="2021-07" db="EMBL/GenBank/DDBJ databases">
        <title>Flavobacterium sp. nov. isolated from sediment on the Taihu Lake.</title>
        <authorList>
            <person name="Qu J.-H."/>
        </authorList>
    </citation>
    <scope>NUCLEOTIDE SEQUENCE [LARGE SCALE GENOMIC DNA]</scope>
    <source>
        <strain evidence="2 3">NAS39</strain>
    </source>
</reference>
<protein>
    <submittedName>
        <fullName evidence="2">Uncharacterized protein</fullName>
    </submittedName>
</protein>
<feature type="chain" id="PRO_5045285632" evidence="1">
    <location>
        <begin position="20"/>
        <end position="274"/>
    </location>
</feature>
<keyword evidence="3" id="KW-1185">Reference proteome</keyword>